<gene>
    <name evidence="2" type="ORF">DRJ31_11205</name>
</gene>
<dbReference type="Proteomes" id="UP000278475">
    <property type="component" value="Unassembled WGS sequence"/>
</dbReference>
<accession>A0A497EL61</accession>
<dbReference type="GO" id="GO:0016787">
    <property type="term" value="F:hydrolase activity"/>
    <property type="evidence" value="ECO:0007669"/>
    <property type="project" value="UniProtKB-KW"/>
</dbReference>
<evidence type="ECO:0000313" key="2">
    <source>
        <dbReference type="EMBL" id="RLE45488.1"/>
    </source>
</evidence>
<organism evidence="2 3">
    <name type="scientific">Thermoproteota archaeon</name>
    <dbReference type="NCBI Taxonomy" id="2056631"/>
    <lineage>
        <taxon>Archaea</taxon>
        <taxon>Thermoproteota</taxon>
    </lineage>
</organism>
<sequence length="254" mass="28867">MIITLLGTGDSPGTPILNCHCKTCEDARKKGWERKRFSVMVQNAGKTILIDTSPDLRRQLLDTSVERVDAVIWTHCHFDHFGGFGEFYRVQDDVIVYSTPGVHEDIGKYMRFLKYKPVEINAYDQFEIAGLKFTLFPVNHPPVETVGVKVEWKNYVVVVSSDTNIDIPKKSTNEIQNPDLFIVEALAPSGRFRKHMNAKEALLLAKKINAKKVVLTHLGHFFPPHSIAVKYYPVGEDYQSFSFGEGRLDEFFGD</sequence>
<evidence type="ECO:0000259" key="1">
    <source>
        <dbReference type="SMART" id="SM00849"/>
    </source>
</evidence>
<dbReference type="InterPro" id="IPR036866">
    <property type="entry name" value="RibonucZ/Hydroxyglut_hydro"/>
</dbReference>
<evidence type="ECO:0000313" key="3">
    <source>
        <dbReference type="Proteomes" id="UP000278475"/>
    </source>
</evidence>
<dbReference type="PANTHER" id="PTHR42663">
    <property type="entry name" value="HYDROLASE C777.06C-RELATED-RELATED"/>
    <property type="match status" value="1"/>
</dbReference>
<dbReference type="AlphaFoldDB" id="A0A497EL61"/>
<reference evidence="2 3" key="1">
    <citation type="submission" date="2018-06" db="EMBL/GenBank/DDBJ databases">
        <title>Extensive metabolic versatility and redundancy in microbially diverse, dynamic hydrothermal sediments.</title>
        <authorList>
            <person name="Dombrowski N."/>
            <person name="Teske A."/>
            <person name="Baker B.J."/>
        </authorList>
    </citation>
    <scope>NUCLEOTIDE SEQUENCE [LARGE SCALE GENOMIC DNA]</scope>
    <source>
        <strain evidence="2">B66_G16</strain>
    </source>
</reference>
<dbReference type="PANTHER" id="PTHR42663:SF12">
    <property type="entry name" value="ATP-BINDING PROTEIN PHNP"/>
    <property type="match status" value="1"/>
</dbReference>
<dbReference type="InterPro" id="IPR001279">
    <property type="entry name" value="Metallo-B-lactamas"/>
</dbReference>
<dbReference type="EMBL" id="QMQV01000253">
    <property type="protein sequence ID" value="RLE45488.1"/>
    <property type="molecule type" value="Genomic_DNA"/>
</dbReference>
<dbReference type="SMART" id="SM00849">
    <property type="entry name" value="Lactamase_B"/>
    <property type="match status" value="1"/>
</dbReference>
<dbReference type="Pfam" id="PF12706">
    <property type="entry name" value="Lactamase_B_2"/>
    <property type="match status" value="1"/>
</dbReference>
<dbReference type="SUPFAM" id="SSF56281">
    <property type="entry name" value="Metallo-hydrolase/oxidoreductase"/>
    <property type="match status" value="1"/>
</dbReference>
<feature type="domain" description="Metallo-beta-lactamase" evidence="1">
    <location>
        <begin position="35"/>
        <end position="217"/>
    </location>
</feature>
<dbReference type="Gene3D" id="3.60.15.10">
    <property type="entry name" value="Ribonuclease Z/Hydroxyacylglutathione hydrolase-like"/>
    <property type="match status" value="1"/>
</dbReference>
<dbReference type="CDD" id="cd16279">
    <property type="entry name" value="metallo-hydrolase-like_MBL-fold"/>
    <property type="match status" value="1"/>
</dbReference>
<name>A0A497EL61_9CREN</name>
<protein>
    <submittedName>
        <fullName evidence="2">MBL fold metallo-hydrolase</fullName>
    </submittedName>
</protein>
<comment type="caution">
    <text evidence="2">The sequence shown here is derived from an EMBL/GenBank/DDBJ whole genome shotgun (WGS) entry which is preliminary data.</text>
</comment>
<proteinExistence type="predicted"/>